<evidence type="ECO:0000313" key="2">
    <source>
        <dbReference type="EMBL" id="GFP90638.1"/>
    </source>
</evidence>
<accession>A0A830C0B6</accession>
<feature type="compositionally biased region" description="Polar residues" evidence="1">
    <location>
        <begin position="164"/>
        <end position="179"/>
    </location>
</feature>
<reference evidence="2" key="1">
    <citation type="submission" date="2020-07" db="EMBL/GenBank/DDBJ databases">
        <title>Ethylene signaling mediates host invasion by parasitic plants.</title>
        <authorList>
            <person name="Yoshida S."/>
        </authorList>
    </citation>
    <scope>NUCLEOTIDE SEQUENCE</scope>
    <source>
        <strain evidence="2">Okayama</strain>
    </source>
</reference>
<proteinExistence type="predicted"/>
<gene>
    <name evidence="2" type="ORF">PHJA_001207900</name>
</gene>
<keyword evidence="3" id="KW-1185">Reference proteome</keyword>
<organism evidence="2 3">
    <name type="scientific">Phtheirospermum japonicum</name>
    <dbReference type="NCBI Taxonomy" id="374723"/>
    <lineage>
        <taxon>Eukaryota</taxon>
        <taxon>Viridiplantae</taxon>
        <taxon>Streptophyta</taxon>
        <taxon>Embryophyta</taxon>
        <taxon>Tracheophyta</taxon>
        <taxon>Spermatophyta</taxon>
        <taxon>Magnoliopsida</taxon>
        <taxon>eudicotyledons</taxon>
        <taxon>Gunneridae</taxon>
        <taxon>Pentapetalae</taxon>
        <taxon>asterids</taxon>
        <taxon>lamiids</taxon>
        <taxon>Lamiales</taxon>
        <taxon>Orobanchaceae</taxon>
        <taxon>Orobanchaceae incertae sedis</taxon>
        <taxon>Phtheirospermum</taxon>
    </lineage>
</organism>
<dbReference type="OrthoDB" id="928874at2759"/>
<protein>
    <submittedName>
        <fullName evidence="2">Uncharacterized protein</fullName>
    </submittedName>
</protein>
<feature type="compositionally biased region" description="Basic residues" evidence="1">
    <location>
        <begin position="198"/>
        <end position="213"/>
    </location>
</feature>
<feature type="region of interest" description="Disordered" evidence="1">
    <location>
        <begin position="112"/>
        <end position="230"/>
    </location>
</feature>
<sequence>MHQRISKPYFFFLKPLIKMAEKVDSCASEPEYLSDSIAMLWPEVVVDDGPSSQRQAEPQFTQLTEEEAEIQSYLWTFYNYTEPQTLQDIGFDLNITPELMYLFVPSSSDSAHEVSGKRVQPVPKYEPPPSSQVSQINAVNISSEEPSGKRDTIGNGSDVISRAATHSFNHSSKEPSMTQERMGGSSGNVETSGATKEKKPKSGGSRKKPVKKRGSIDTSRMSGKSEPAAI</sequence>
<dbReference type="EMBL" id="BMAC01000222">
    <property type="protein sequence ID" value="GFP90638.1"/>
    <property type="molecule type" value="Genomic_DNA"/>
</dbReference>
<comment type="caution">
    <text evidence="2">The sequence shown here is derived from an EMBL/GenBank/DDBJ whole genome shotgun (WGS) entry which is preliminary data.</text>
</comment>
<evidence type="ECO:0000313" key="3">
    <source>
        <dbReference type="Proteomes" id="UP000653305"/>
    </source>
</evidence>
<feature type="compositionally biased region" description="Polar residues" evidence="1">
    <location>
        <begin position="131"/>
        <end position="145"/>
    </location>
</feature>
<dbReference type="Proteomes" id="UP000653305">
    <property type="component" value="Unassembled WGS sequence"/>
</dbReference>
<evidence type="ECO:0000256" key="1">
    <source>
        <dbReference type="SAM" id="MobiDB-lite"/>
    </source>
</evidence>
<dbReference type="AlphaFoldDB" id="A0A830C0B6"/>
<name>A0A830C0B6_9LAMI</name>